<feature type="region of interest" description="Disordered" evidence="1">
    <location>
        <begin position="1"/>
        <end position="59"/>
    </location>
</feature>
<keyword evidence="3" id="KW-1185">Reference proteome</keyword>
<evidence type="ECO:0000313" key="3">
    <source>
        <dbReference type="Proteomes" id="UP000479710"/>
    </source>
</evidence>
<sequence>MRVESGTSDGLGALPTESGRRRASCSRGASGSREDQTARSSHLVIGKDCSGKAGRDPGM</sequence>
<reference evidence="2 3" key="1">
    <citation type="submission" date="2019-11" db="EMBL/GenBank/DDBJ databases">
        <title>Whole genome sequence of Oryza granulata.</title>
        <authorList>
            <person name="Li W."/>
        </authorList>
    </citation>
    <scope>NUCLEOTIDE SEQUENCE [LARGE SCALE GENOMIC DNA]</scope>
    <source>
        <strain evidence="3">cv. Menghai</strain>
        <tissue evidence="2">Leaf</tissue>
    </source>
</reference>
<comment type="caution">
    <text evidence="2">The sequence shown here is derived from an EMBL/GenBank/DDBJ whole genome shotgun (WGS) entry which is preliminary data.</text>
</comment>
<organism evidence="2 3">
    <name type="scientific">Oryza meyeriana var. granulata</name>
    <dbReference type="NCBI Taxonomy" id="110450"/>
    <lineage>
        <taxon>Eukaryota</taxon>
        <taxon>Viridiplantae</taxon>
        <taxon>Streptophyta</taxon>
        <taxon>Embryophyta</taxon>
        <taxon>Tracheophyta</taxon>
        <taxon>Spermatophyta</taxon>
        <taxon>Magnoliopsida</taxon>
        <taxon>Liliopsida</taxon>
        <taxon>Poales</taxon>
        <taxon>Poaceae</taxon>
        <taxon>BOP clade</taxon>
        <taxon>Oryzoideae</taxon>
        <taxon>Oryzeae</taxon>
        <taxon>Oryzinae</taxon>
        <taxon>Oryza</taxon>
        <taxon>Oryza meyeriana</taxon>
    </lineage>
</organism>
<protein>
    <submittedName>
        <fullName evidence="2">Uncharacterized protein</fullName>
    </submittedName>
</protein>
<gene>
    <name evidence="2" type="ORF">E2562_025876</name>
</gene>
<name>A0A6G1D7V6_9ORYZ</name>
<proteinExistence type="predicted"/>
<dbReference type="AlphaFoldDB" id="A0A6G1D7V6"/>
<evidence type="ECO:0000313" key="2">
    <source>
        <dbReference type="EMBL" id="KAF0908516.1"/>
    </source>
</evidence>
<dbReference type="EMBL" id="SPHZ02000007">
    <property type="protein sequence ID" value="KAF0908516.1"/>
    <property type="molecule type" value="Genomic_DNA"/>
</dbReference>
<dbReference type="Proteomes" id="UP000479710">
    <property type="component" value="Unassembled WGS sequence"/>
</dbReference>
<feature type="compositionally biased region" description="Basic and acidic residues" evidence="1">
    <location>
        <begin position="49"/>
        <end position="59"/>
    </location>
</feature>
<evidence type="ECO:0000256" key="1">
    <source>
        <dbReference type="SAM" id="MobiDB-lite"/>
    </source>
</evidence>
<accession>A0A6G1D7V6</accession>